<proteinExistence type="predicted"/>
<reference evidence="1 2" key="1">
    <citation type="submission" date="2023-07" db="EMBL/GenBank/DDBJ databases">
        <title>Description of novel actinomycetes strains, isolated from tidal flat sediment.</title>
        <authorList>
            <person name="Lu C."/>
        </authorList>
    </citation>
    <scope>NUCLEOTIDE SEQUENCE [LARGE SCALE GENOMIC DNA]</scope>
    <source>
        <strain evidence="1 2">SYSU T00b441</strain>
    </source>
</reference>
<dbReference type="Proteomes" id="UP001232536">
    <property type="component" value="Unassembled WGS sequence"/>
</dbReference>
<dbReference type="EMBL" id="JAUQYP010000001">
    <property type="protein sequence ID" value="MDO8107072.1"/>
    <property type="molecule type" value="Genomic_DNA"/>
</dbReference>
<evidence type="ECO:0000313" key="1">
    <source>
        <dbReference type="EMBL" id="MDO8107072.1"/>
    </source>
</evidence>
<accession>A0ABT9D873</accession>
<protein>
    <recommendedName>
        <fullName evidence="3">DoxX family protein</fullName>
    </recommendedName>
</protein>
<organism evidence="1 2">
    <name type="scientific">Actinotalea lenta</name>
    <dbReference type="NCBI Taxonomy" id="3064654"/>
    <lineage>
        <taxon>Bacteria</taxon>
        <taxon>Bacillati</taxon>
        <taxon>Actinomycetota</taxon>
        <taxon>Actinomycetes</taxon>
        <taxon>Micrococcales</taxon>
        <taxon>Cellulomonadaceae</taxon>
        <taxon>Actinotalea</taxon>
    </lineage>
</organism>
<keyword evidence="2" id="KW-1185">Reference proteome</keyword>
<dbReference type="RefSeq" id="WP_304600707.1">
    <property type="nucleotide sequence ID" value="NZ_JAUQYO010000001.1"/>
</dbReference>
<comment type="caution">
    <text evidence="1">The sequence shown here is derived from an EMBL/GenBank/DDBJ whole genome shotgun (WGS) entry which is preliminary data.</text>
</comment>
<evidence type="ECO:0000313" key="2">
    <source>
        <dbReference type="Proteomes" id="UP001232536"/>
    </source>
</evidence>
<evidence type="ECO:0008006" key="3">
    <source>
        <dbReference type="Google" id="ProtNLM"/>
    </source>
</evidence>
<gene>
    <name evidence="1" type="ORF">Q6348_07660</name>
</gene>
<name>A0ABT9D873_9CELL</name>
<sequence>MPRLSDAPIRLASGAFILNSGLTKWSADEATAEHLHGRAVGAYPFLASLDAPTFVRALSVAEITVGSLLLSPLVPSRLAGAALAGFSGGLLGLYWRTPGTHRGSTDLRPTPQGVALAKDVWLAGIAGTLLLRRRHKKS</sequence>